<proteinExistence type="predicted"/>
<organism evidence="3 4">
    <name type="scientific">Solicola gregarius</name>
    <dbReference type="NCBI Taxonomy" id="2908642"/>
    <lineage>
        <taxon>Bacteria</taxon>
        <taxon>Bacillati</taxon>
        <taxon>Actinomycetota</taxon>
        <taxon>Actinomycetes</taxon>
        <taxon>Propionibacteriales</taxon>
        <taxon>Nocardioidaceae</taxon>
        <taxon>Solicola</taxon>
    </lineage>
</organism>
<evidence type="ECO:0000313" key="3">
    <source>
        <dbReference type="EMBL" id="UYM04154.1"/>
    </source>
</evidence>
<keyword evidence="1" id="KW-0472">Membrane</keyword>
<evidence type="ECO:0000313" key="4">
    <source>
        <dbReference type="Proteomes" id="UP001164390"/>
    </source>
</evidence>
<dbReference type="Pfam" id="PF09851">
    <property type="entry name" value="SHOCT"/>
    <property type="match status" value="1"/>
</dbReference>
<feature type="transmembrane region" description="Helical" evidence="1">
    <location>
        <begin position="24"/>
        <end position="43"/>
    </location>
</feature>
<reference evidence="3" key="1">
    <citation type="submission" date="2022-01" db="EMBL/GenBank/DDBJ databases">
        <title>Nocardioidaceae gen. sp. A5X3R13.</title>
        <authorList>
            <person name="Lopez Marin M.A."/>
            <person name="Uhlik O."/>
        </authorList>
    </citation>
    <scope>NUCLEOTIDE SEQUENCE</scope>
    <source>
        <strain evidence="3">A5X3R13</strain>
    </source>
</reference>
<evidence type="ECO:0000259" key="2">
    <source>
        <dbReference type="Pfam" id="PF09851"/>
    </source>
</evidence>
<protein>
    <submittedName>
        <fullName evidence="3">SHOCT domain-containing protein</fullName>
    </submittedName>
</protein>
<dbReference type="RefSeq" id="WP_271632813.1">
    <property type="nucleotide sequence ID" value="NZ_CP094970.1"/>
</dbReference>
<name>A0AA46YK18_9ACTN</name>
<dbReference type="KEGG" id="sgrg:L0C25_16610"/>
<keyword evidence="1" id="KW-1133">Transmembrane helix</keyword>
<gene>
    <name evidence="3" type="ORF">L0C25_16610</name>
</gene>
<keyword evidence="1" id="KW-0812">Transmembrane</keyword>
<dbReference type="Proteomes" id="UP001164390">
    <property type="component" value="Chromosome"/>
</dbReference>
<dbReference type="EMBL" id="CP094970">
    <property type="protein sequence ID" value="UYM04154.1"/>
    <property type="molecule type" value="Genomic_DNA"/>
</dbReference>
<sequence>MNDIIATGTTVLAENDHWDGPGPWWPIFPILWLLVIAGIVFAVTRFGRRGWHGGTHSGEARLGERYASGEIGEDEYRERLAVLRENRK</sequence>
<dbReference type="InterPro" id="IPR018649">
    <property type="entry name" value="SHOCT"/>
</dbReference>
<feature type="domain" description="SHOCT" evidence="2">
    <location>
        <begin position="60"/>
        <end position="83"/>
    </location>
</feature>
<keyword evidence="4" id="KW-1185">Reference proteome</keyword>
<dbReference type="AlphaFoldDB" id="A0AA46YK18"/>
<accession>A0AA46YK18</accession>
<evidence type="ECO:0000256" key="1">
    <source>
        <dbReference type="SAM" id="Phobius"/>
    </source>
</evidence>